<dbReference type="InterPro" id="IPR025049">
    <property type="entry name" value="Mfa-like_1"/>
</dbReference>
<dbReference type="CDD" id="cd13120">
    <property type="entry name" value="BF2867_like_N"/>
    <property type="match status" value="1"/>
</dbReference>
<sequence length="885" mass="98448">MKSKNLLFVLAVGLMGLSSAVMSSCSDNETELVQNKPIDGISFSVTDVQNTVDSTSLPKTKALSVYETQTSKITGDDAEGLELVETTIEGVNPIYIPAATRGTVTTSLNFQGLNNPFSIFACKNGGPVANYLYNEKVNADGTMVNAVQWRKADAASLKFYAVHPAVDVANLTTVSGQNPIIKFAPNADAKQQTDLLVAKTNTLQYDDYVNQKVPIQFSHATTAIQFKIGNDLSYNQVVKKIEIVGVIGSGTYDVANGTWTLDTDKKSYTLELNPGFSTAQNPGVVMNGGDGVFFMIPQTLPNDAAVNIYFESGKRVHAKIGGNNKQWVQGTTRTYSISNSSDQSDRDIVFTVTPTTDLGDGTTVRQYNQLSVPFTVQSYSRLKGYANDSRDKKEPWEIVKYEYVDGNDPAMGVTTTKPSMLVSVTDRGNGSTAPQLCNLEFTNELTDFVAYRNKQLKDADEVTTRKDLSMVDGKQNTANCYIVSAPGKYKFPLFYGSSRVNDADATESFWNNNTRNDGMVLKHFKGGVNQGAGKYEIPYPDIHQWVDVASVLWQSKPGLIKVTGIDRAGKSFGAEGGRNVYIEFEVAKDNIETGNAIIAVWKNKKVAWSWHIWITGKDVVGVRSGEFLREPLGFVPSKWKRTTYSDDRKIRLTFKQTRTGKEVKVTFTQKPYFEQAQGQAMFYQWGRKDPYWPGMYLTSSDRAFYGGMTLAQAVQEPMKMGNRRAFYSALGTDPDGHEKWGSTWDWNNDPAKECTYLNLWDANATGYMGHNTSTFVKTIYDPSPAGFHIPRAADFSKLTEGRRRAALRLGYIHPEGGTDGNKPVYQGNLHGYYWTSEKVYVLHNRTWMFAAVHAYAINDNDLEIQRNAQYYTDTRFGYNVLPIKQ</sequence>
<reference evidence="2 3" key="1">
    <citation type="submission" date="2018-05" db="EMBL/GenBank/DDBJ databases">
        <title>Genomic Encyclopedia of Type Strains, Phase I: the one thousand microbial genomes (KMG-I) project.</title>
        <authorList>
            <person name="Kyrpides N."/>
        </authorList>
    </citation>
    <scope>NUCLEOTIDE SEQUENCE [LARGE SCALE GENOMIC DNA]</scope>
    <source>
        <strain evidence="2 3">DSM 15611</strain>
    </source>
</reference>
<accession>A0A318HXN2</accession>
<feature type="chain" id="PRO_5016385815" description="Fimbrillin-like protein" evidence="1">
    <location>
        <begin position="24"/>
        <end position="885"/>
    </location>
</feature>
<organism evidence="2 3">
    <name type="scientific">Hoylesella shahii DSM 15611 = JCM 12083</name>
    <dbReference type="NCBI Taxonomy" id="1122991"/>
    <lineage>
        <taxon>Bacteria</taxon>
        <taxon>Pseudomonadati</taxon>
        <taxon>Bacteroidota</taxon>
        <taxon>Bacteroidia</taxon>
        <taxon>Bacteroidales</taxon>
        <taxon>Prevotellaceae</taxon>
        <taxon>Hoylesella</taxon>
    </lineage>
</organism>
<dbReference type="STRING" id="1122991.GCA_000613445_02477"/>
<protein>
    <recommendedName>
        <fullName evidence="4">Fimbrillin-like protein</fullName>
    </recommendedName>
</protein>
<gene>
    <name evidence="2" type="ORF">EJ73_00876</name>
</gene>
<feature type="signal peptide" evidence="1">
    <location>
        <begin position="1"/>
        <end position="23"/>
    </location>
</feature>
<evidence type="ECO:0000256" key="1">
    <source>
        <dbReference type="SAM" id="SignalP"/>
    </source>
</evidence>
<dbReference type="Gene3D" id="2.60.40.2630">
    <property type="match status" value="1"/>
</dbReference>
<name>A0A318HXN2_9BACT</name>
<dbReference type="OrthoDB" id="1164152at2"/>
<evidence type="ECO:0000313" key="3">
    <source>
        <dbReference type="Proteomes" id="UP000248314"/>
    </source>
</evidence>
<dbReference type="Proteomes" id="UP000248314">
    <property type="component" value="Unassembled WGS sequence"/>
</dbReference>
<dbReference type="AlphaFoldDB" id="A0A318HXN2"/>
<keyword evidence="3" id="KW-1185">Reference proteome</keyword>
<dbReference type="Pfam" id="PF13149">
    <property type="entry name" value="Mfa_like_1"/>
    <property type="match status" value="1"/>
</dbReference>
<proteinExistence type="predicted"/>
<evidence type="ECO:0008006" key="4">
    <source>
        <dbReference type="Google" id="ProtNLM"/>
    </source>
</evidence>
<dbReference type="CDD" id="cd13121">
    <property type="entry name" value="BF2867_like_C"/>
    <property type="match status" value="1"/>
</dbReference>
<dbReference type="PROSITE" id="PS51257">
    <property type="entry name" value="PROKAR_LIPOPROTEIN"/>
    <property type="match status" value="1"/>
</dbReference>
<comment type="caution">
    <text evidence="2">The sequence shown here is derived from an EMBL/GenBank/DDBJ whole genome shotgun (WGS) entry which is preliminary data.</text>
</comment>
<keyword evidence="1" id="KW-0732">Signal</keyword>
<dbReference type="RefSeq" id="WP_146210596.1">
    <property type="nucleotide sequence ID" value="NZ_BAIZ01000007.1"/>
</dbReference>
<evidence type="ECO:0000313" key="2">
    <source>
        <dbReference type="EMBL" id="PXX23208.1"/>
    </source>
</evidence>
<dbReference type="EMBL" id="QJJX01000007">
    <property type="protein sequence ID" value="PXX23208.1"/>
    <property type="molecule type" value="Genomic_DNA"/>
</dbReference>